<dbReference type="PROSITE" id="PS00552">
    <property type="entry name" value="HTH_MERR_1"/>
    <property type="match status" value="1"/>
</dbReference>
<feature type="domain" description="HTH merR-type" evidence="6">
    <location>
        <begin position="1"/>
        <end position="68"/>
    </location>
</feature>
<keyword evidence="5" id="KW-0175">Coiled coil</keyword>
<sequence length="123" mass="13762">MKIGELSRRTGVSVRALRHYEDEGLLHPGRCSNGYRDFGEDAVDAVGQIRALIDSGLPTRIIRDVLPFLDGPSQVLPATPCAYFLEEVARQVEQLQRRIACLTRNRDALDAYLRAARLTLTQP</sequence>
<dbReference type="EMBL" id="BAAAQD010000022">
    <property type="protein sequence ID" value="GAA1551149.1"/>
    <property type="molecule type" value="Genomic_DNA"/>
</dbReference>
<feature type="coiled-coil region" evidence="5">
    <location>
        <begin position="85"/>
        <end position="112"/>
    </location>
</feature>
<dbReference type="Pfam" id="PF13411">
    <property type="entry name" value="MerR_1"/>
    <property type="match status" value="1"/>
</dbReference>
<accession>A0ABN2C1Q9</accession>
<dbReference type="PANTHER" id="PTHR30204:SF69">
    <property type="entry name" value="MERR-FAMILY TRANSCRIPTIONAL REGULATOR"/>
    <property type="match status" value="1"/>
</dbReference>
<proteinExistence type="predicted"/>
<dbReference type="PRINTS" id="PR00040">
    <property type="entry name" value="HTHMERR"/>
</dbReference>
<protein>
    <submittedName>
        <fullName evidence="7">MerR family transcriptional regulator</fullName>
    </submittedName>
</protein>
<dbReference type="PANTHER" id="PTHR30204">
    <property type="entry name" value="REDOX-CYCLING DRUG-SENSING TRANSCRIPTIONAL ACTIVATOR SOXR"/>
    <property type="match status" value="1"/>
</dbReference>
<reference evidence="7 8" key="1">
    <citation type="journal article" date="2019" name="Int. J. Syst. Evol. Microbiol.">
        <title>The Global Catalogue of Microorganisms (GCM) 10K type strain sequencing project: providing services to taxonomists for standard genome sequencing and annotation.</title>
        <authorList>
            <consortium name="The Broad Institute Genomics Platform"/>
            <consortium name="The Broad Institute Genome Sequencing Center for Infectious Disease"/>
            <person name="Wu L."/>
            <person name="Ma J."/>
        </authorList>
    </citation>
    <scope>NUCLEOTIDE SEQUENCE [LARGE SCALE GENOMIC DNA]</scope>
    <source>
        <strain evidence="7 8">JCM 15933</strain>
    </source>
</reference>
<dbReference type="PROSITE" id="PS50937">
    <property type="entry name" value="HTH_MERR_2"/>
    <property type="match status" value="1"/>
</dbReference>
<dbReference type="CDD" id="cd01282">
    <property type="entry name" value="HTH_MerR-like_sg3"/>
    <property type="match status" value="1"/>
</dbReference>
<dbReference type="InterPro" id="IPR000551">
    <property type="entry name" value="MerR-type_HTH_dom"/>
</dbReference>
<dbReference type="SUPFAM" id="SSF46955">
    <property type="entry name" value="Putative DNA-binding domain"/>
    <property type="match status" value="1"/>
</dbReference>
<comment type="caution">
    <text evidence="7">The sequence shown here is derived from an EMBL/GenBank/DDBJ whole genome shotgun (WGS) entry which is preliminary data.</text>
</comment>
<evidence type="ECO:0000313" key="8">
    <source>
        <dbReference type="Proteomes" id="UP001501470"/>
    </source>
</evidence>
<evidence type="ECO:0000256" key="1">
    <source>
        <dbReference type="ARBA" id="ARBA00022491"/>
    </source>
</evidence>
<evidence type="ECO:0000256" key="4">
    <source>
        <dbReference type="ARBA" id="ARBA00023163"/>
    </source>
</evidence>
<dbReference type="RefSeq" id="WP_344509426.1">
    <property type="nucleotide sequence ID" value="NZ_BAAAQD010000022.1"/>
</dbReference>
<organism evidence="7 8">
    <name type="scientific">Dactylosporangium maewongense</name>
    <dbReference type="NCBI Taxonomy" id="634393"/>
    <lineage>
        <taxon>Bacteria</taxon>
        <taxon>Bacillati</taxon>
        <taxon>Actinomycetota</taxon>
        <taxon>Actinomycetes</taxon>
        <taxon>Micromonosporales</taxon>
        <taxon>Micromonosporaceae</taxon>
        <taxon>Dactylosporangium</taxon>
    </lineage>
</organism>
<dbReference type="Proteomes" id="UP001501470">
    <property type="component" value="Unassembled WGS sequence"/>
</dbReference>
<evidence type="ECO:0000256" key="3">
    <source>
        <dbReference type="ARBA" id="ARBA00023125"/>
    </source>
</evidence>
<keyword evidence="2" id="KW-0805">Transcription regulation</keyword>
<keyword evidence="4" id="KW-0804">Transcription</keyword>
<evidence type="ECO:0000256" key="5">
    <source>
        <dbReference type="SAM" id="Coils"/>
    </source>
</evidence>
<evidence type="ECO:0000259" key="6">
    <source>
        <dbReference type="PROSITE" id="PS50937"/>
    </source>
</evidence>
<dbReference type="SMART" id="SM00422">
    <property type="entry name" value="HTH_MERR"/>
    <property type="match status" value="1"/>
</dbReference>
<evidence type="ECO:0000313" key="7">
    <source>
        <dbReference type="EMBL" id="GAA1551149.1"/>
    </source>
</evidence>
<dbReference type="Gene3D" id="1.10.1660.10">
    <property type="match status" value="1"/>
</dbReference>
<dbReference type="InterPro" id="IPR047057">
    <property type="entry name" value="MerR_fam"/>
</dbReference>
<gene>
    <name evidence="7" type="ORF">GCM10009827_084700</name>
</gene>
<evidence type="ECO:0000256" key="2">
    <source>
        <dbReference type="ARBA" id="ARBA00023015"/>
    </source>
</evidence>
<keyword evidence="3" id="KW-0238">DNA-binding</keyword>
<name>A0ABN2C1Q9_9ACTN</name>
<keyword evidence="8" id="KW-1185">Reference proteome</keyword>
<keyword evidence="1" id="KW-0678">Repressor</keyword>
<dbReference type="InterPro" id="IPR009061">
    <property type="entry name" value="DNA-bd_dom_put_sf"/>
</dbReference>